<protein>
    <submittedName>
        <fullName evidence="4">GNAT family N-acetyltransferase</fullName>
        <ecNumber evidence="4">2.3.-.-</ecNumber>
    </submittedName>
</protein>
<gene>
    <name evidence="4" type="ORF">ACFFLH_03345</name>
</gene>
<evidence type="ECO:0000313" key="5">
    <source>
        <dbReference type="Proteomes" id="UP001589628"/>
    </source>
</evidence>
<organism evidence="4 5">
    <name type="scientific">Balneatrix alpica</name>
    <dbReference type="NCBI Taxonomy" id="75684"/>
    <lineage>
        <taxon>Bacteria</taxon>
        <taxon>Pseudomonadati</taxon>
        <taxon>Pseudomonadota</taxon>
        <taxon>Gammaproteobacteria</taxon>
        <taxon>Oceanospirillales</taxon>
        <taxon>Balneatrichaceae</taxon>
        <taxon>Balneatrix</taxon>
    </lineage>
</organism>
<comment type="caution">
    <text evidence="4">The sequence shown here is derived from an EMBL/GenBank/DDBJ whole genome shotgun (WGS) entry which is preliminary data.</text>
</comment>
<dbReference type="GO" id="GO:0016746">
    <property type="term" value="F:acyltransferase activity"/>
    <property type="evidence" value="ECO:0007669"/>
    <property type="project" value="UniProtKB-KW"/>
</dbReference>
<keyword evidence="1 4" id="KW-0808">Transferase</keyword>
<dbReference type="PANTHER" id="PTHR43877">
    <property type="entry name" value="AMINOALKYLPHOSPHONATE N-ACETYLTRANSFERASE-RELATED-RELATED"/>
    <property type="match status" value="1"/>
</dbReference>
<dbReference type="InterPro" id="IPR016181">
    <property type="entry name" value="Acyl_CoA_acyltransferase"/>
</dbReference>
<dbReference type="Pfam" id="PF00583">
    <property type="entry name" value="Acetyltransf_1"/>
    <property type="match status" value="1"/>
</dbReference>
<dbReference type="InterPro" id="IPR050832">
    <property type="entry name" value="Bact_Acetyltransf"/>
</dbReference>
<keyword evidence="2 4" id="KW-0012">Acyltransferase</keyword>
<dbReference type="CDD" id="cd04301">
    <property type="entry name" value="NAT_SF"/>
    <property type="match status" value="1"/>
</dbReference>
<dbReference type="EMBL" id="JBHLZN010000001">
    <property type="protein sequence ID" value="MFB9885448.1"/>
    <property type="molecule type" value="Genomic_DNA"/>
</dbReference>
<dbReference type="PANTHER" id="PTHR43877:SF5">
    <property type="entry name" value="BLL8307 PROTEIN"/>
    <property type="match status" value="1"/>
</dbReference>
<dbReference type="Proteomes" id="UP001589628">
    <property type="component" value="Unassembled WGS sequence"/>
</dbReference>
<proteinExistence type="predicted"/>
<dbReference type="SUPFAM" id="SSF55729">
    <property type="entry name" value="Acyl-CoA N-acyltransferases (Nat)"/>
    <property type="match status" value="1"/>
</dbReference>
<feature type="domain" description="N-acetyltransferase" evidence="3">
    <location>
        <begin position="3"/>
        <end position="152"/>
    </location>
</feature>
<dbReference type="PROSITE" id="PS51186">
    <property type="entry name" value="GNAT"/>
    <property type="match status" value="1"/>
</dbReference>
<evidence type="ECO:0000259" key="3">
    <source>
        <dbReference type="PROSITE" id="PS51186"/>
    </source>
</evidence>
<dbReference type="InterPro" id="IPR000182">
    <property type="entry name" value="GNAT_dom"/>
</dbReference>
<evidence type="ECO:0000313" key="4">
    <source>
        <dbReference type="EMBL" id="MFB9885448.1"/>
    </source>
</evidence>
<sequence>MHIRLDDLRSPQVVSFLQAHLQDMRAVSPPESKHALDVEALQQPDVQFWTLWMGEDLLGCAALKRLSALDAELKSMRTKAHARKQGIGTLMLNHVLEQARLQGYRRISLETGSMPFFAPARRLYQRFGFVPCPPFASYRPDPNSVFMTLLLLDAGA</sequence>
<evidence type="ECO:0000256" key="2">
    <source>
        <dbReference type="ARBA" id="ARBA00023315"/>
    </source>
</evidence>
<accession>A0ABV5Z9X8</accession>
<evidence type="ECO:0000256" key="1">
    <source>
        <dbReference type="ARBA" id="ARBA00022679"/>
    </source>
</evidence>
<dbReference type="RefSeq" id="WP_027312994.1">
    <property type="nucleotide sequence ID" value="NZ_JBHLZN010000001.1"/>
</dbReference>
<dbReference type="Gene3D" id="3.40.630.30">
    <property type="match status" value="1"/>
</dbReference>
<dbReference type="EC" id="2.3.-.-" evidence="4"/>
<keyword evidence="5" id="KW-1185">Reference proteome</keyword>
<name>A0ABV5Z9X8_9GAMM</name>
<reference evidence="4 5" key="1">
    <citation type="submission" date="2024-09" db="EMBL/GenBank/DDBJ databases">
        <authorList>
            <person name="Sun Q."/>
            <person name="Mori K."/>
        </authorList>
    </citation>
    <scope>NUCLEOTIDE SEQUENCE [LARGE SCALE GENOMIC DNA]</scope>
    <source>
        <strain evidence="4 5">ATCC 51285</strain>
    </source>
</reference>